<keyword evidence="1" id="KW-1277">Toxin-antitoxin system</keyword>
<name>A0AAT9LGC6_9FIRM</name>
<proteinExistence type="inferred from homology"/>
<dbReference type="KEGG" id="fcz:IMF26_04345"/>
<keyword evidence="3" id="KW-0378">Hydrolase</keyword>
<gene>
    <name evidence="5" type="ORF">IMF26_04345</name>
</gene>
<dbReference type="InterPro" id="IPR037038">
    <property type="entry name" value="HepT-like_sf"/>
</dbReference>
<evidence type="ECO:0000256" key="2">
    <source>
        <dbReference type="ARBA" id="ARBA00022722"/>
    </source>
</evidence>
<sequence>MVDPSVVKRKVKKMLEYLNELESMRDISLEDYLKDFRNKRIVERLIQLIVDVAVDINTHIIVDAGRPAPDDAYSSFVEVGKMGVLREEWPWQSPRPRVNGTLSSMNMKI</sequence>
<dbReference type="InterPro" id="IPR008201">
    <property type="entry name" value="HepT-like"/>
</dbReference>
<dbReference type="GO" id="GO:0004540">
    <property type="term" value="F:RNA nuclease activity"/>
    <property type="evidence" value="ECO:0007669"/>
    <property type="project" value="InterPro"/>
</dbReference>
<evidence type="ECO:0000313" key="5">
    <source>
        <dbReference type="EMBL" id="QUL99292.1"/>
    </source>
</evidence>
<evidence type="ECO:0000256" key="1">
    <source>
        <dbReference type="ARBA" id="ARBA00022649"/>
    </source>
</evidence>
<dbReference type="EMBL" id="CP062796">
    <property type="protein sequence ID" value="QUL99292.1"/>
    <property type="molecule type" value="Genomic_DNA"/>
</dbReference>
<dbReference type="Gene3D" id="1.20.120.580">
    <property type="entry name" value="bsu32300-like"/>
    <property type="match status" value="1"/>
</dbReference>
<evidence type="ECO:0000256" key="3">
    <source>
        <dbReference type="ARBA" id="ARBA00022801"/>
    </source>
</evidence>
<organism evidence="5">
    <name type="scientific">Candidatus Fermentithermobacillus carboniphilus</name>
    <dbReference type="NCBI Taxonomy" id="3085328"/>
    <lineage>
        <taxon>Bacteria</taxon>
        <taxon>Bacillati</taxon>
        <taxon>Bacillota</taxon>
        <taxon>Candidatus Fermentithermobacillia</taxon>
        <taxon>Candidatus Fermentithermobacillales</taxon>
        <taxon>Candidatus Fermentithermobacillaceae</taxon>
        <taxon>Candidatus Fermentithermobacillus</taxon>
    </lineage>
</organism>
<accession>A0AAT9LGC6</accession>
<protein>
    <submittedName>
        <fullName evidence="5">DUF86 domain-containing protein</fullName>
    </submittedName>
</protein>
<comment type="similarity">
    <text evidence="4">Belongs to the HepT RNase toxin family.</text>
</comment>
<evidence type="ECO:0000256" key="4">
    <source>
        <dbReference type="ARBA" id="ARBA00024207"/>
    </source>
</evidence>
<dbReference type="GO" id="GO:0110001">
    <property type="term" value="C:toxin-antitoxin complex"/>
    <property type="evidence" value="ECO:0007669"/>
    <property type="project" value="InterPro"/>
</dbReference>
<dbReference type="AlphaFoldDB" id="A0AAT9LGC6"/>
<reference evidence="5" key="1">
    <citation type="submission" date="2020-10" db="EMBL/GenBank/DDBJ databases">
        <authorList>
            <person name="Kadnikov V."/>
            <person name="Beletsky A.V."/>
            <person name="Mardanov A.V."/>
            <person name="Karnachuk O.V."/>
            <person name="Ravin N.V."/>
        </authorList>
    </citation>
    <scope>NUCLEOTIDE SEQUENCE</scope>
    <source>
        <strain evidence="5">Bu02</strain>
    </source>
</reference>
<reference evidence="5" key="2">
    <citation type="journal article" date="2023" name="Biology">
        <title>Prokaryotic Life Associated with Coal-Fire Gas Vents Revealed by Metagenomics.</title>
        <authorList>
            <person name="Kadnikov V.V."/>
            <person name="Mardanov A.V."/>
            <person name="Beletsky A.V."/>
            <person name="Karnachuk O.V."/>
            <person name="Ravin N.V."/>
        </authorList>
    </citation>
    <scope>NUCLEOTIDE SEQUENCE</scope>
    <source>
        <strain evidence="5">Bu02</strain>
    </source>
</reference>
<dbReference type="Pfam" id="PF01934">
    <property type="entry name" value="HepT-like"/>
    <property type="match status" value="1"/>
</dbReference>
<dbReference type="GO" id="GO:0016787">
    <property type="term" value="F:hydrolase activity"/>
    <property type="evidence" value="ECO:0007669"/>
    <property type="project" value="UniProtKB-KW"/>
</dbReference>
<keyword evidence="2" id="KW-0540">Nuclease</keyword>